<proteinExistence type="predicted"/>
<evidence type="ECO:0000313" key="3">
    <source>
        <dbReference type="Proteomes" id="UP000321062"/>
    </source>
</evidence>
<dbReference type="KEGG" id="yti:FNA67_00035"/>
<reference evidence="2 3" key="1">
    <citation type="journal article" date="2015" name="Int. J. Syst. Evol. Microbiol.">
        <title>Youhaiella tibetensis gen. nov., sp. nov., isolated from subsurface sediment.</title>
        <authorList>
            <person name="Wang Y.X."/>
            <person name="Huang F.Q."/>
            <person name="Nogi Y."/>
            <person name="Pang S.J."/>
            <person name="Wang P.K."/>
            <person name="Lv J."/>
        </authorList>
    </citation>
    <scope>NUCLEOTIDE SEQUENCE [LARGE SCALE GENOMIC DNA]</scope>
    <source>
        <strain evidence="3">fig4</strain>
    </source>
</reference>
<name>A0A5B9DIN2_9HYPH</name>
<dbReference type="Gene3D" id="3.30.2010.10">
    <property type="entry name" value="Metalloproteases ('zincins'), catalytic domain"/>
    <property type="match status" value="1"/>
</dbReference>
<organism evidence="2 3">
    <name type="scientific">Paradevosia tibetensis</name>
    <dbReference type="NCBI Taxonomy" id="1447062"/>
    <lineage>
        <taxon>Bacteria</taxon>
        <taxon>Pseudomonadati</taxon>
        <taxon>Pseudomonadota</taxon>
        <taxon>Alphaproteobacteria</taxon>
        <taxon>Hyphomicrobiales</taxon>
        <taxon>Devosiaceae</taxon>
        <taxon>Paradevosia</taxon>
    </lineage>
</organism>
<dbReference type="OrthoDB" id="9795402at2"/>
<evidence type="ECO:0000313" key="2">
    <source>
        <dbReference type="EMBL" id="QEE18665.1"/>
    </source>
</evidence>
<keyword evidence="3" id="KW-1185">Reference proteome</keyword>
<dbReference type="PANTHER" id="PTHR30399">
    <property type="entry name" value="UNCHARACTERIZED PROTEIN YGJP"/>
    <property type="match status" value="1"/>
</dbReference>
<feature type="domain" description="YgjP-like metallopeptidase" evidence="1">
    <location>
        <begin position="33"/>
        <end position="234"/>
    </location>
</feature>
<accession>A0A5B9DIN2</accession>
<dbReference type="AlphaFoldDB" id="A0A5B9DIN2"/>
<dbReference type="EMBL" id="CP041690">
    <property type="protein sequence ID" value="QEE18665.1"/>
    <property type="molecule type" value="Genomic_DNA"/>
</dbReference>
<protein>
    <submittedName>
        <fullName evidence="2">M48 family metallopeptidase</fullName>
    </submittedName>
</protein>
<evidence type="ECO:0000259" key="1">
    <source>
        <dbReference type="Pfam" id="PF01863"/>
    </source>
</evidence>
<dbReference type="Pfam" id="PF01863">
    <property type="entry name" value="YgjP-like"/>
    <property type="match status" value="1"/>
</dbReference>
<sequence length="245" mass="27353">MLRLFEPKFPASTQARVDGQPVQIAVRVSARARSYRLSIPHQGGPVLTVPRHGRWSEAEAFLNRQTAWLAARLKRSAGPLPFAEGAEVPVRGVRHRIVGTGKVRGRVEALLVAEGPSLFVPGEPQHHSRRLTDWFKAEAQRDLEARVAIHAANLNVKVKSISMRSQSTRWGSCSSAGRLNFNWRLVLAPDFVLDYVAAHEVAHLVEMNHSPAFWATVRRTLPDMERGKAWLKAHGRELMAYGIEA</sequence>
<dbReference type="PANTHER" id="PTHR30399:SF1">
    <property type="entry name" value="UTP PYROPHOSPHATASE"/>
    <property type="match status" value="1"/>
</dbReference>
<dbReference type="InterPro" id="IPR002725">
    <property type="entry name" value="YgjP-like_metallopeptidase"/>
</dbReference>
<dbReference type="CDD" id="cd07344">
    <property type="entry name" value="M48_yhfN_like"/>
    <property type="match status" value="1"/>
</dbReference>
<gene>
    <name evidence="2" type="ORF">FNA67_00035</name>
</gene>
<dbReference type="InterPro" id="IPR053136">
    <property type="entry name" value="UTP_pyrophosphatase-like"/>
</dbReference>
<dbReference type="Proteomes" id="UP000321062">
    <property type="component" value="Chromosome"/>
</dbReference>